<evidence type="ECO:0000256" key="1">
    <source>
        <dbReference type="SAM" id="MobiDB-lite"/>
    </source>
</evidence>
<gene>
    <name evidence="3" type="ORF">SAMN05421507_12626</name>
</gene>
<accession>A0A1H0WYT6</accession>
<dbReference type="Proteomes" id="UP000199691">
    <property type="component" value="Unassembled WGS sequence"/>
</dbReference>
<dbReference type="PANTHER" id="PTHR43245">
    <property type="entry name" value="BIFUNCTIONAL POLYMYXIN RESISTANCE PROTEIN ARNA"/>
    <property type="match status" value="1"/>
</dbReference>
<dbReference type="AlphaFoldDB" id="A0A1H0WYT6"/>
<feature type="domain" description="NAD-dependent epimerase/dehydratase" evidence="2">
    <location>
        <begin position="12"/>
        <end position="233"/>
    </location>
</feature>
<dbReference type="CDD" id="cd08946">
    <property type="entry name" value="SDR_e"/>
    <property type="match status" value="1"/>
</dbReference>
<evidence type="ECO:0000259" key="2">
    <source>
        <dbReference type="Pfam" id="PF01370"/>
    </source>
</evidence>
<feature type="region of interest" description="Disordered" evidence="1">
    <location>
        <begin position="118"/>
        <end position="142"/>
    </location>
</feature>
<dbReference type="InterPro" id="IPR001509">
    <property type="entry name" value="Epimerase_deHydtase"/>
</dbReference>
<evidence type="ECO:0000313" key="4">
    <source>
        <dbReference type="Proteomes" id="UP000199691"/>
    </source>
</evidence>
<dbReference type="EMBL" id="FNIX01000026">
    <property type="protein sequence ID" value="SDP95873.1"/>
    <property type="molecule type" value="Genomic_DNA"/>
</dbReference>
<protein>
    <submittedName>
        <fullName evidence="3">dTDP-4-keto-6-deoxyhexose 4-ketoreductase</fullName>
    </submittedName>
</protein>
<dbReference type="Gene3D" id="3.40.50.720">
    <property type="entry name" value="NAD(P)-binding Rossmann-like Domain"/>
    <property type="match status" value="1"/>
</dbReference>
<organism evidence="3 4">
    <name type="scientific">Lentzea jiangxiensis</name>
    <dbReference type="NCBI Taxonomy" id="641025"/>
    <lineage>
        <taxon>Bacteria</taxon>
        <taxon>Bacillati</taxon>
        <taxon>Actinomycetota</taxon>
        <taxon>Actinomycetes</taxon>
        <taxon>Pseudonocardiales</taxon>
        <taxon>Pseudonocardiaceae</taxon>
        <taxon>Lentzea</taxon>
    </lineage>
</organism>
<keyword evidence="4" id="KW-1185">Reference proteome</keyword>
<dbReference type="SUPFAM" id="SSF51735">
    <property type="entry name" value="NAD(P)-binding Rossmann-fold domains"/>
    <property type="match status" value="1"/>
</dbReference>
<feature type="compositionally biased region" description="Basic and acidic residues" evidence="1">
    <location>
        <begin position="129"/>
        <end position="142"/>
    </location>
</feature>
<evidence type="ECO:0000313" key="3">
    <source>
        <dbReference type="EMBL" id="SDP95873.1"/>
    </source>
</evidence>
<sequence length="325" mass="32872">MSVQGELAGTLVAVLGGSGFVGSAVSARMAARGARVRVVARDPGVPPFPAEVVATDLTEPGAVAAAVAGADVVLPLVLFTGGGTWRVADGDAADAARVNVGIVAEVVDAARGTVVFPGSTSQVGPGAPERIEGTETDHPESEYDRQKCAAERLVLDAGGCSLRLPTVFGPSTGSPDRGVVTAMARRALSGEPLTVWGAGDVERDLVFVEDVAEAFAAAVAHPDRLAGRAWLVGSGAGVEVRALFELVAATVAELTGRPAVPVRSVPPPPYATASDFRGLVADPAGFTLATGWRARVPLADAVARTVTHLLQSSVDGALPSTPKHG</sequence>
<dbReference type="STRING" id="641025.SAMN05421507_12626"/>
<dbReference type="Pfam" id="PF01370">
    <property type="entry name" value="Epimerase"/>
    <property type="match status" value="1"/>
</dbReference>
<dbReference type="InterPro" id="IPR036291">
    <property type="entry name" value="NAD(P)-bd_dom_sf"/>
</dbReference>
<name>A0A1H0WYT6_9PSEU</name>
<proteinExistence type="predicted"/>
<dbReference type="InterPro" id="IPR050177">
    <property type="entry name" value="Lipid_A_modif_metabolic_enz"/>
</dbReference>
<reference evidence="4" key="1">
    <citation type="submission" date="2016-10" db="EMBL/GenBank/DDBJ databases">
        <authorList>
            <person name="Varghese N."/>
            <person name="Submissions S."/>
        </authorList>
    </citation>
    <scope>NUCLEOTIDE SEQUENCE [LARGE SCALE GENOMIC DNA]</scope>
    <source>
        <strain evidence="4">CGMCC 4.6609</strain>
    </source>
</reference>